<evidence type="ECO:0000313" key="13">
    <source>
        <dbReference type="EMBL" id="KAG5523342.1"/>
    </source>
</evidence>
<dbReference type="EMBL" id="JACTNZ010000012">
    <property type="protein sequence ID" value="KAG5523342.1"/>
    <property type="molecule type" value="Genomic_DNA"/>
</dbReference>
<accession>A0AAV6I4L0</accession>
<sequence>MHVYYIFIDVNKFFVRSIKKGWLIAGGTFLVWFGPTARLTISDPVLIREVLNQKSDLFEKTDPPPHVRKLEGDGLLTLKGEKWVHHRKIIAPAFYQQNLKLMIPIVGKSTEKMLEKWLEMSNSAGTVEIEVSKWFQTLTEEIITHTAFGSCSYEDGKSIFELQAQQMVLSIDSYSKVLIPGFRFFPSRKNRVSWRLDKEIKKSLKKLITMRINKAHNNNNNPTSDECPKDLLETMIKASMREEANRGGLNSTKCSSESASTTITVDDIVEECKTMFFAGKHTTSALLTWSTILLAMHPHWQELAREEVLTACGARDVPTRDDVAKLKTLGMILNESLRLYPPVVAILRRAKFDVDLGGCTIPCGTELLLPILPVHHDQSLWGHDATEFNPARFAGGVAHAAKHPAAFMPFGLGGRRCVGQNLAILQAKLAIAMILQRFSFDLAPSYQHAPTVVMLLNPQHGAPIMFRKL</sequence>
<keyword evidence="14" id="KW-1185">Reference proteome</keyword>
<reference evidence="13" key="1">
    <citation type="submission" date="2020-08" db="EMBL/GenBank/DDBJ databases">
        <title>Plant Genome Project.</title>
        <authorList>
            <person name="Zhang R.-G."/>
        </authorList>
    </citation>
    <scope>NUCLEOTIDE SEQUENCE</scope>
    <source>
        <strain evidence="13">WSP0</strain>
        <tissue evidence="13">Leaf</tissue>
    </source>
</reference>
<dbReference type="AlphaFoldDB" id="A0AAV6I4L0"/>
<dbReference type="Gene3D" id="1.10.630.10">
    <property type="entry name" value="Cytochrome P450"/>
    <property type="match status" value="1"/>
</dbReference>
<comment type="similarity">
    <text evidence="2 12">Belongs to the cytochrome P450 family.</text>
</comment>
<evidence type="ECO:0000256" key="3">
    <source>
        <dbReference type="ARBA" id="ARBA00022617"/>
    </source>
</evidence>
<evidence type="ECO:0000256" key="9">
    <source>
        <dbReference type="ARBA" id="ARBA00023033"/>
    </source>
</evidence>
<dbReference type="Proteomes" id="UP000823749">
    <property type="component" value="Chromosome 12"/>
</dbReference>
<evidence type="ECO:0000256" key="11">
    <source>
        <dbReference type="PIRSR" id="PIRSR602401-1"/>
    </source>
</evidence>
<comment type="subcellular location">
    <subcellularLocation>
        <location evidence="1">Membrane</location>
    </subcellularLocation>
</comment>
<name>A0AAV6I4L0_9ERIC</name>
<dbReference type="InterPro" id="IPR002401">
    <property type="entry name" value="Cyt_P450_E_grp-I"/>
</dbReference>
<dbReference type="InterPro" id="IPR001128">
    <property type="entry name" value="Cyt_P450"/>
</dbReference>
<comment type="cofactor">
    <cofactor evidence="11">
        <name>heme</name>
        <dbReference type="ChEBI" id="CHEBI:30413"/>
    </cofactor>
</comment>
<dbReference type="InterPro" id="IPR036396">
    <property type="entry name" value="Cyt_P450_sf"/>
</dbReference>
<organism evidence="13 14">
    <name type="scientific">Rhododendron griersonianum</name>
    <dbReference type="NCBI Taxonomy" id="479676"/>
    <lineage>
        <taxon>Eukaryota</taxon>
        <taxon>Viridiplantae</taxon>
        <taxon>Streptophyta</taxon>
        <taxon>Embryophyta</taxon>
        <taxon>Tracheophyta</taxon>
        <taxon>Spermatophyta</taxon>
        <taxon>Magnoliopsida</taxon>
        <taxon>eudicotyledons</taxon>
        <taxon>Gunneridae</taxon>
        <taxon>Pentapetalae</taxon>
        <taxon>asterids</taxon>
        <taxon>Ericales</taxon>
        <taxon>Ericaceae</taxon>
        <taxon>Ericoideae</taxon>
        <taxon>Rhodoreae</taxon>
        <taxon>Rhododendron</taxon>
    </lineage>
</organism>
<keyword evidence="7 12" id="KW-0560">Oxidoreductase</keyword>
<feature type="binding site" description="axial binding residue" evidence="11">
    <location>
        <position position="417"/>
    </location>
    <ligand>
        <name>heme</name>
        <dbReference type="ChEBI" id="CHEBI:30413"/>
    </ligand>
    <ligandPart>
        <name>Fe</name>
        <dbReference type="ChEBI" id="CHEBI:18248"/>
    </ligandPart>
</feature>
<dbReference type="GO" id="GO:0005506">
    <property type="term" value="F:iron ion binding"/>
    <property type="evidence" value="ECO:0007669"/>
    <property type="project" value="InterPro"/>
</dbReference>
<evidence type="ECO:0000256" key="10">
    <source>
        <dbReference type="ARBA" id="ARBA00023136"/>
    </source>
</evidence>
<dbReference type="PANTHER" id="PTHR24282:SF63">
    <property type="entry name" value="CYTOCHROME P450 734A1-LIKE"/>
    <property type="match status" value="1"/>
</dbReference>
<evidence type="ECO:0000313" key="14">
    <source>
        <dbReference type="Proteomes" id="UP000823749"/>
    </source>
</evidence>
<dbReference type="GO" id="GO:0016020">
    <property type="term" value="C:membrane"/>
    <property type="evidence" value="ECO:0007669"/>
    <property type="project" value="UniProtKB-SubCell"/>
</dbReference>
<dbReference type="PROSITE" id="PS00086">
    <property type="entry name" value="CYTOCHROME_P450"/>
    <property type="match status" value="1"/>
</dbReference>
<evidence type="ECO:0000256" key="6">
    <source>
        <dbReference type="ARBA" id="ARBA00022989"/>
    </source>
</evidence>
<evidence type="ECO:0000256" key="4">
    <source>
        <dbReference type="ARBA" id="ARBA00022692"/>
    </source>
</evidence>
<gene>
    <name evidence="13" type="ORF">RHGRI_035234</name>
</gene>
<keyword evidence="9 12" id="KW-0503">Monooxygenase</keyword>
<keyword evidence="10" id="KW-0472">Membrane</keyword>
<evidence type="ECO:0000256" key="12">
    <source>
        <dbReference type="RuleBase" id="RU000461"/>
    </source>
</evidence>
<evidence type="ECO:0008006" key="15">
    <source>
        <dbReference type="Google" id="ProtNLM"/>
    </source>
</evidence>
<dbReference type="PANTHER" id="PTHR24282">
    <property type="entry name" value="CYTOCHROME P450 FAMILY MEMBER"/>
    <property type="match status" value="1"/>
</dbReference>
<dbReference type="GO" id="GO:0016131">
    <property type="term" value="P:brassinosteroid metabolic process"/>
    <property type="evidence" value="ECO:0007669"/>
    <property type="project" value="TreeGrafter"/>
</dbReference>
<dbReference type="FunFam" id="1.10.630.10:FF:000029">
    <property type="entry name" value="Cytochrome P450 734A1"/>
    <property type="match status" value="1"/>
</dbReference>
<dbReference type="InterPro" id="IPR017972">
    <property type="entry name" value="Cyt_P450_CS"/>
</dbReference>
<dbReference type="GO" id="GO:0020037">
    <property type="term" value="F:heme binding"/>
    <property type="evidence" value="ECO:0007669"/>
    <property type="project" value="InterPro"/>
</dbReference>
<evidence type="ECO:0000256" key="7">
    <source>
        <dbReference type="ARBA" id="ARBA00023002"/>
    </source>
</evidence>
<keyword evidence="3 11" id="KW-0349">Heme</keyword>
<dbReference type="InterPro" id="IPR050665">
    <property type="entry name" value="Cytochrome_P450_Monooxygen"/>
</dbReference>
<dbReference type="GO" id="GO:0010268">
    <property type="term" value="P:brassinosteroid homeostasis"/>
    <property type="evidence" value="ECO:0007669"/>
    <property type="project" value="TreeGrafter"/>
</dbReference>
<proteinExistence type="inferred from homology"/>
<evidence type="ECO:0000256" key="2">
    <source>
        <dbReference type="ARBA" id="ARBA00010617"/>
    </source>
</evidence>
<keyword evidence="6" id="KW-1133">Transmembrane helix</keyword>
<dbReference type="GO" id="GO:0016705">
    <property type="term" value="F:oxidoreductase activity, acting on paired donors, with incorporation or reduction of molecular oxygen"/>
    <property type="evidence" value="ECO:0007669"/>
    <property type="project" value="InterPro"/>
</dbReference>
<evidence type="ECO:0000256" key="8">
    <source>
        <dbReference type="ARBA" id="ARBA00023004"/>
    </source>
</evidence>
<keyword evidence="8 11" id="KW-0408">Iron</keyword>
<dbReference type="PRINTS" id="PR00463">
    <property type="entry name" value="EP450I"/>
</dbReference>
<dbReference type="GO" id="GO:0004497">
    <property type="term" value="F:monooxygenase activity"/>
    <property type="evidence" value="ECO:0007669"/>
    <property type="project" value="UniProtKB-KW"/>
</dbReference>
<dbReference type="PRINTS" id="PR00385">
    <property type="entry name" value="P450"/>
</dbReference>
<keyword evidence="4" id="KW-0812">Transmembrane</keyword>
<dbReference type="Pfam" id="PF00067">
    <property type="entry name" value="p450"/>
    <property type="match status" value="1"/>
</dbReference>
<protein>
    <recommendedName>
        <fullName evidence="15">Cytochrome P450</fullName>
    </recommendedName>
</protein>
<evidence type="ECO:0000256" key="1">
    <source>
        <dbReference type="ARBA" id="ARBA00004370"/>
    </source>
</evidence>
<dbReference type="SUPFAM" id="SSF48264">
    <property type="entry name" value="Cytochrome P450"/>
    <property type="match status" value="1"/>
</dbReference>
<evidence type="ECO:0000256" key="5">
    <source>
        <dbReference type="ARBA" id="ARBA00022723"/>
    </source>
</evidence>
<keyword evidence="5 11" id="KW-0479">Metal-binding</keyword>
<comment type="caution">
    <text evidence="13">The sequence shown here is derived from an EMBL/GenBank/DDBJ whole genome shotgun (WGS) entry which is preliminary data.</text>
</comment>